<proteinExistence type="predicted"/>
<feature type="coiled-coil region" evidence="1">
    <location>
        <begin position="104"/>
        <end position="131"/>
    </location>
</feature>
<dbReference type="RefSeq" id="WP_040135521.1">
    <property type="nucleotide sequence ID" value="NZ_CP009889.1"/>
</dbReference>
<protein>
    <submittedName>
        <fullName evidence="2">Uncharacterized protein</fullName>
    </submittedName>
</protein>
<organism evidence="2 3">
    <name type="scientific">Pseudoalteromonas piratica</name>
    <dbReference type="NCBI Taxonomy" id="1348114"/>
    <lineage>
        <taxon>Bacteria</taxon>
        <taxon>Pseudomonadati</taxon>
        <taxon>Pseudomonadota</taxon>
        <taxon>Gammaproteobacteria</taxon>
        <taxon>Alteromonadales</taxon>
        <taxon>Pseudoalteromonadaceae</taxon>
        <taxon>Pseudoalteromonas</taxon>
    </lineage>
</organism>
<dbReference type="EMBL" id="CP009889">
    <property type="protein sequence ID" value="AIY66904.1"/>
    <property type="molecule type" value="Genomic_DNA"/>
</dbReference>
<reference evidence="2 3" key="1">
    <citation type="submission" date="2014-11" db="EMBL/GenBank/DDBJ databases">
        <title>Complete Genome Sequence of Pseudoalteromonas sp. Strain OCN003 Isolated from Kaneohe Bay, Oahu, Hawaii.</title>
        <authorList>
            <person name="Beurmann S."/>
            <person name="Videau P."/>
            <person name="Ushijima B."/>
            <person name="Smith A.M."/>
            <person name="Aeby G.S."/>
            <person name="Callahan S.M."/>
            <person name="Belcaid M."/>
        </authorList>
    </citation>
    <scope>NUCLEOTIDE SEQUENCE [LARGE SCALE GENOMIC DNA]</scope>
    <source>
        <strain evidence="2 3">OCN003</strain>
    </source>
</reference>
<sequence>MADPYWQFGAFANASVTTTVFEEGERKTETLDADELKVVDENIDPWSILASLGETSDAVRYQIKGVEYTSSEIETFINDGDLSLTSAGSIVFKGETLEYAEVGYEVHTLMIEKLQDDIEQINELLEQLNYISAALGESSTFEEDGEITYNWANGVAGIDEFYNLLKQQTPDLSDSERRVLLKDANNNYIVWEDISASTTSSSGTYRFGTTTVNTTQYYMTFQENDISNALEALRNTVKEKTTQTETLSTDFQASNEQYTSVITAMSQYAEDFYGSIKQLTD</sequence>
<dbReference type="STRING" id="1348114.OM33_17590"/>
<dbReference type="OrthoDB" id="6317815at2"/>
<keyword evidence="1" id="KW-0175">Coiled coil</keyword>
<gene>
    <name evidence="2" type="ORF">OM33_17590</name>
</gene>
<evidence type="ECO:0000313" key="2">
    <source>
        <dbReference type="EMBL" id="AIY66904.1"/>
    </source>
</evidence>
<dbReference type="HOGENOM" id="CLU_989969_0_0_6"/>
<dbReference type="KEGG" id="pseo:OM33_17590"/>
<evidence type="ECO:0000256" key="1">
    <source>
        <dbReference type="SAM" id="Coils"/>
    </source>
</evidence>
<evidence type="ECO:0000313" key="3">
    <source>
        <dbReference type="Proteomes" id="UP000030341"/>
    </source>
</evidence>
<dbReference type="Proteomes" id="UP000030341">
    <property type="component" value="Chromosome 2"/>
</dbReference>
<name>A0A0A7EJT8_9GAMM</name>
<accession>A0A0A7EJT8</accession>
<dbReference type="AlphaFoldDB" id="A0A0A7EJT8"/>
<dbReference type="eggNOG" id="ENOG5033TNA">
    <property type="taxonomic scope" value="Bacteria"/>
</dbReference>
<keyword evidence="3" id="KW-1185">Reference proteome</keyword>